<keyword evidence="6" id="KW-0460">Magnesium</keyword>
<evidence type="ECO:0000256" key="2">
    <source>
        <dbReference type="ARBA" id="ARBA00011971"/>
    </source>
</evidence>
<dbReference type="GO" id="GO:0019856">
    <property type="term" value="P:pyrimidine nucleobase biosynthetic process"/>
    <property type="evidence" value="ECO:0007669"/>
    <property type="project" value="TreeGrafter"/>
</dbReference>
<dbReference type="InterPro" id="IPR023031">
    <property type="entry name" value="OPRT"/>
</dbReference>
<dbReference type="PANTHER" id="PTHR19278">
    <property type="entry name" value="OROTATE PHOSPHORIBOSYLTRANSFERASE"/>
    <property type="match status" value="1"/>
</dbReference>
<dbReference type="NCBIfam" id="TIGR00336">
    <property type="entry name" value="pyrE"/>
    <property type="match status" value="1"/>
</dbReference>
<dbReference type="AlphaFoldDB" id="A0A2K8NVT7"/>
<keyword evidence="9" id="KW-1185">Reference proteome</keyword>
<keyword evidence="5 6" id="KW-0665">Pyrimidine biosynthesis</keyword>
<comment type="pathway">
    <text evidence="1 6">Pyrimidine metabolism; UMP biosynthesis via de novo pathway; UMP from orotate: step 1/2.</text>
</comment>
<dbReference type="SUPFAM" id="SSF53271">
    <property type="entry name" value="PRTase-like"/>
    <property type="match status" value="1"/>
</dbReference>
<evidence type="ECO:0000256" key="5">
    <source>
        <dbReference type="ARBA" id="ARBA00022975"/>
    </source>
</evidence>
<accession>A0A2K8NVT7</accession>
<comment type="similarity">
    <text evidence="6">Belongs to the purine/pyrimidine phosphoribosyltransferase family. PyrE subfamily.</text>
</comment>
<dbReference type="GO" id="GO:0004588">
    <property type="term" value="F:orotate phosphoribosyltransferase activity"/>
    <property type="evidence" value="ECO:0007669"/>
    <property type="project" value="UniProtKB-UniRule"/>
</dbReference>
<comment type="cofactor">
    <cofactor evidence="6">
        <name>Mg(2+)</name>
        <dbReference type="ChEBI" id="CHEBI:18420"/>
    </cofactor>
</comment>
<evidence type="ECO:0000256" key="3">
    <source>
        <dbReference type="ARBA" id="ARBA00022676"/>
    </source>
</evidence>
<dbReference type="OrthoDB" id="9803963at2"/>
<evidence type="ECO:0000313" key="8">
    <source>
        <dbReference type="EMBL" id="ATZ16743.1"/>
    </source>
</evidence>
<sequence length="206" mass="23019">MSNKKDIIKALIQAEAIQLNFDKYFTWTSGIKSPIYCDMRLLTGDVETREMIIDAFIESIQKNYPQTNLIAGVASSGISWAAMIAQKMQLPMVYVRSSTKEYGAGRQIEGSFNSGQKVLVIEDLISTGSSCLNAVSVLKTIGLEVLGVQAIATYELQKSLVNFQKHNTTLKALISIKDLIDYFESYHLFTTLEIDELKKFLSILDN</sequence>
<feature type="binding site" evidence="6">
    <location>
        <position position="126"/>
    </location>
    <ligand>
        <name>orotate</name>
        <dbReference type="ChEBI" id="CHEBI:30839"/>
    </ligand>
</feature>
<dbReference type="PANTHER" id="PTHR19278:SF9">
    <property type="entry name" value="URIDINE 5'-MONOPHOSPHATE SYNTHASE"/>
    <property type="match status" value="1"/>
</dbReference>
<dbReference type="Proteomes" id="UP000232063">
    <property type="component" value="Chromosome"/>
</dbReference>
<keyword evidence="3 6" id="KW-0328">Glycosyltransferase</keyword>
<dbReference type="RefSeq" id="WP_035018947.1">
    <property type="nucleotide sequence ID" value="NZ_CP024963.1"/>
</dbReference>
<dbReference type="KEGG" id="elj:ELUMI_v1c00140"/>
<comment type="function">
    <text evidence="6">Catalyzes the transfer of a ribosyl phosphate group from 5-phosphoribose 1-diphosphate to orotate, leading to the formation of orotidine monophosphate (OMP).</text>
</comment>
<feature type="binding site" evidence="6">
    <location>
        <position position="100"/>
    </location>
    <ligand>
        <name>5-phospho-alpha-D-ribose 1-diphosphate</name>
        <dbReference type="ChEBI" id="CHEBI:58017"/>
        <note>ligand shared between dimeric partners</note>
    </ligand>
</feature>
<reference evidence="8 9" key="1">
    <citation type="submission" date="2017-11" db="EMBL/GenBank/DDBJ databases">
        <title>Genome sequence of Entomoplasma luminosum PIMN-1 (ATCC 49195).</title>
        <authorList>
            <person name="Lo W.-S."/>
            <person name="Gasparich G.E."/>
            <person name="Kuo C.-H."/>
        </authorList>
    </citation>
    <scope>NUCLEOTIDE SEQUENCE [LARGE SCALE GENOMIC DNA]</scope>
    <source>
        <strain evidence="8 9">PIMN-1</strain>
    </source>
</reference>
<evidence type="ECO:0000256" key="6">
    <source>
        <dbReference type="HAMAP-Rule" id="MF_01208"/>
    </source>
</evidence>
<comment type="subunit">
    <text evidence="6">Homodimer.</text>
</comment>
<organism evidence="8 9">
    <name type="scientific">Williamsoniiplasma luminosum</name>
    <dbReference type="NCBI Taxonomy" id="214888"/>
    <lineage>
        <taxon>Bacteria</taxon>
        <taxon>Bacillati</taxon>
        <taxon>Mycoplasmatota</taxon>
        <taxon>Mollicutes</taxon>
        <taxon>Entomoplasmatales</taxon>
        <taxon>Williamsoniiplasma</taxon>
    </lineage>
</organism>
<name>A0A2K8NVT7_9MOLU</name>
<evidence type="ECO:0000313" key="9">
    <source>
        <dbReference type="Proteomes" id="UP000232063"/>
    </source>
</evidence>
<dbReference type="GO" id="GO:0000287">
    <property type="term" value="F:magnesium ion binding"/>
    <property type="evidence" value="ECO:0007669"/>
    <property type="project" value="UniProtKB-UniRule"/>
</dbReference>
<feature type="binding site" description="in other chain" evidence="6">
    <location>
        <begin position="122"/>
        <end position="130"/>
    </location>
    <ligand>
        <name>5-phospho-alpha-D-ribose 1-diphosphate</name>
        <dbReference type="ChEBI" id="CHEBI:58017"/>
        <note>ligand shared between dimeric partners</note>
    </ligand>
</feature>
<feature type="domain" description="Phosphoribosyltransferase" evidence="7">
    <location>
        <begin position="49"/>
        <end position="149"/>
    </location>
</feature>
<dbReference type="CDD" id="cd06223">
    <property type="entry name" value="PRTases_typeI"/>
    <property type="match status" value="1"/>
</dbReference>
<evidence type="ECO:0000259" key="7">
    <source>
        <dbReference type="Pfam" id="PF00156"/>
    </source>
</evidence>
<dbReference type="HAMAP" id="MF_01208">
    <property type="entry name" value="PyrE"/>
    <property type="match status" value="1"/>
</dbReference>
<dbReference type="InterPro" id="IPR029057">
    <property type="entry name" value="PRTase-like"/>
</dbReference>
<dbReference type="InterPro" id="IPR004467">
    <property type="entry name" value="Or_phspho_trans_dom"/>
</dbReference>
<dbReference type="EMBL" id="CP024963">
    <property type="protein sequence ID" value="ATZ16743.1"/>
    <property type="molecule type" value="Genomic_DNA"/>
</dbReference>
<comment type="catalytic activity">
    <reaction evidence="6">
        <text>orotidine 5'-phosphate + diphosphate = orotate + 5-phospho-alpha-D-ribose 1-diphosphate</text>
        <dbReference type="Rhea" id="RHEA:10380"/>
        <dbReference type="ChEBI" id="CHEBI:30839"/>
        <dbReference type="ChEBI" id="CHEBI:33019"/>
        <dbReference type="ChEBI" id="CHEBI:57538"/>
        <dbReference type="ChEBI" id="CHEBI:58017"/>
        <dbReference type="EC" id="2.4.2.10"/>
    </reaction>
</comment>
<dbReference type="EC" id="2.4.2.10" evidence="2 6"/>
<keyword evidence="4 6" id="KW-0808">Transferase</keyword>
<dbReference type="Gene3D" id="3.40.50.2020">
    <property type="match status" value="1"/>
</dbReference>
<proteinExistence type="inferred from homology"/>
<dbReference type="GO" id="GO:0044205">
    <property type="term" value="P:'de novo' UMP biosynthetic process"/>
    <property type="evidence" value="ECO:0007669"/>
    <property type="project" value="UniProtKB-UniRule"/>
</dbReference>
<comment type="caution">
    <text evidence="6">Lacks conserved residue(s) required for the propagation of feature annotation.</text>
</comment>
<dbReference type="UniPathway" id="UPA00070">
    <property type="reaction ID" value="UER00119"/>
</dbReference>
<dbReference type="Pfam" id="PF00156">
    <property type="entry name" value="Pribosyltran"/>
    <property type="match status" value="1"/>
</dbReference>
<gene>
    <name evidence="6 8" type="primary">pyrE</name>
    <name evidence="8" type="ORF">ELUMI_v1c00140</name>
</gene>
<protein>
    <recommendedName>
        <fullName evidence="2 6">Orotate phosphoribosyltransferase</fullName>
        <shortName evidence="6">OPRT</shortName>
        <shortName evidence="6">OPRTase</shortName>
        <ecNumber evidence="2 6">2.4.2.10</ecNumber>
    </recommendedName>
</protein>
<evidence type="ECO:0000256" key="4">
    <source>
        <dbReference type="ARBA" id="ARBA00022679"/>
    </source>
</evidence>
<evidence type="ECO:0000256" key="1">
    <source>
        <dbReference type="ARBA" id="ARBA00004889"/>
    </source>
</evidence>
<dbReference type="InterPro" id="IPR000836">
    <property type="entry name" value="PRTase_dom"/>
</dbReference>
<feature type="binding site" evidence="6">
    <location>
        <position position="96"/>
    </location>
    <ligand>
        <name>5-phospho-alpha-D-ribose 1-diphosphate</name>
        <dbReference type="ChEBI" id="CHEBI:58017"/>
        <note>ligand shared between dimeric partners</note>
    </ligand>
</feature>